<dbReference type="EMBL" id="BGPR01012611">
    <property type="protein sequence ID" value="GBN56871.1"/>
    <property type="molecule type" value="Genomic_DNA"/>
</dbReference>
<keyword evidence="2" id="KW-1185">Reference proteome</keyword>
<dbReference type="AlphaFoldDB" id="A0A4Y2Q036"/>
<organism evidence="1 2">
    <name type="scientific">Araneus ventricosus</name>
    <name type="common">Orbweaver spider</name>
    <name type="synonym">Epeira ventricosa</name>
    <dbReference type="NCBI Taxonomy" id="182803"/>
    <lineage>
        <taxon>Eukaryota</taxon>
        <taxon>Metazoa</taxon>
        <taxon>Ecdysozoa</taxon>
        <taxon>Arthropoda</taxon>
        <taxon>Chelicerata</taxon>
        <taxon>Arachnida</taxon>
        <taxon>Araneae</taxon>
        <taxon>Araneomorphae</taxon>
        <taxon>Entelegynae</taxon>
        <taxon>Araneoidea</taxon>
        <taxon>Araneidae</taxon>
        <taxon>Araneus</taxon>
    </lineage>
</organism>
<proteinExistence type="predicted"/>
<protein>
    <recommendedName>
        <fullName evidence="3">DUF4817 domain-containing protein</fullName>
    </recommendedName>
</protein>
<dbReference type="Proteomes" id="UP000499080">
    <property type="component" value="Unassembled WGS sequence"/>
</dbReference>
<evidence type="ECO:0000313" key="1">
    <source>
        <dbReference type="EMBL" id="GBN56871.1"/>
    </source>
</evidence>
<evidence type="ECO:0008006" key="3">
    <source>
        <dbReference type="Google" id="ProtNLM"/>
    </source>
</evidence>
<gene>
    <name evidence="1" type="ORF">AVEN_238615_1</name>
</gene>
<reference evidence="1 2" key="1">
    <citation type="journal article" date="2019" name="Sci. Rep.">
        <title>Orb-weaving spider Araneus ventricosus genome elucidates the spidroin gene catalogue.</title>
        <authorList>
            <person name="Kono N."/>
            <person name="Nakamura H."/>
            <person name="Ohtoshi R."/>
            <person name="Moran D.A.P."/>
            <person name="Shinohara A."/>
            <person name="Yoshida Y."/>
            <person name="Fujiwara M."/>
            <person name="Mori M."/>
            <person name="Tomita M."/>
            <person name="Arakawa K."/>
        </authorList>
    </citation>
    <scope>NUCLEOTIDE SEQUENCE [LARGE SCALE GENOMIC DNA]</scope>
</reference>
<sequence length="98" mass="11321">MPVKKTLLNISTAVCTFKQLFNVRRMSRQVRRRGMAGSTLQHRGSTEYAACSEQLSPFVLSLRLGRGCPVLRPPHSPDLHRWIFFLWGHLKELRCIET</sequence>
<comment type="caution">
    <text evidence="1">The sequence shown here is derived from an EMBL/GenBank/DDBJ whole genome shotgun (WGS) entry which is preliminary data.</text>
</comment>
<name>A0A4Y2Q036_ARAVE</name>
<accession>A0A4Y2Q036</accession>
<evidence type="ECO:0000313" key="2">
    <source>
        <dbReference type="Proteomes" id="UP000499080"/>
    </source>
</evidence>